<dbReference type="PANTHER" id="PTHR10668:SF105">
    <property type="entry name" value="DEHYDROGENASE-RELATED"/>
    <property type="match status" value="1"/>
</dbReference>
<dbReference type="PANTHER" id="PTHR10668">
    <property type="entry name" value="PHYTOENE DEHYDROGENASE"/>
    <property type="match status" value="1"/>
</dbReference>
<comment type="caution">
    <text evidence="1">The sequence shown here is derived from an EMBL/GenBank/DDBJ whole genome shotgun (WGS) entry which is preliminary data.</text>
</comment>
<keyword evidence="2" id="KW-1185">Reference proteome</keyword>
<dbReference type="Gene3D" id="3.50.50.60">
    <property type="entry name" value="FAD/NAD(P)-binding domain"/>
    <property type="match status" value="1"/>
</dbReference>
<organism evidence="1 2">
    <name type="scientific">Herbiconiux daphne</name>
    <dbReference type="NCBI Taxonomy" id="2970914"/>
    <lineage>
        <taxon>Bacteria</taxon>
        <taxon>Bacillati</taxon>
        <taxon>Actinomycetota</taxon>
        <taxon>Actinomycetes</taxon>
        <taxon>Micrococcales</taxon>
        <taxon>Microbacteriaceae</taxon>
        <taxon>Herbiconiux</taxon>
    </lineage>
</organism>
<evidence type="ECO:0000313" key="2">
    <source>
        <dbReference type="Proteomes" id="UP001165586"/>
    </source>
</evidence>
<dbReference type="Proteomes" id="UP001165586">
    <property type="component" value="Unassembled WGS sequence"/>
</dbReference>
<name>A0ABT2H5I6_9MICO</name>
<proteinExistence type="predicted"/>
<gene>
    <name evidence="1" type="ORF">N1032_15745</name>
</gene>
<sequence length="483" mass="50728">MPSAVDVAVVGAGPNGLAAAVTMARAGLSVRLYERNATIGGGARTAESTLPGFWHDVCSAVHPMALASGFFRQFQLSQRIGLVVPEVSYGHPLDGGRAGIAYRDLERTAQGLGVDGDAWRRLMGPLARAADQVAQFAGSPLLRIPAHPVTAARFGLRSLEQGSPLWNLRFRGDEAPAMLTGVAAHSIRPMPSLSTAGAALSLGAYAHGRGWPVPVGGSQSIVDALAADLVAHGGEIVTDAPIEHLDEVRAARAVMLDVAPKNLARIAHDRLPAGYLAALRRFRYGNAASKVDFALSGPVPWQNEELRRAGTVHVGGTRVAIAASEATVASGRHSDDPYVLVAQPSTFDDTRAPQGSHVLWAYTHVPRDSDVDQTEAITRQIERFAPGFRDLVLASSSRTARDLENYDPNYIGGDIASGTASLWQLAARPVLSLNPWATPAAGVYLCSSSTPPGPGVHGLAGWYAARRALSAEFGIAVPPSLAV</sequence>
<dbReference type="SUPFAM" id="SSF51905">
    <property type="entry name" value="FAD/NAD(P)-binding domain"/>
    <property type="match status" value="1"/>
</dbReference>
<reference evidence="1" key="1">
    <citation type="submission" date="2022-08" db="EMBL/GenBank/DDBJ databases">
        <authorList>
            <person name="Deng Y."/>
            <person name="Han X.-F."/>
            <person name="Zhang Y.-Q."/>
        </authorList>
    </citation>
    <scope>NUCLEOTIDE SEQUENCE</scope>
    <source>
        <strain evidence="1">CPCC 203386</strain>
    </source>
</reference>
<protein>
    <submittedName>
        <fullName evidence="1">NAD(P)/FAD-dependent oxidoreductase</fullName>
    </submittedName>
</protein>
<evidence type="ECO:0000313" key="1">
    <source>
        <dbReference type="EMBL" id="MCS5735200.1"/>
    </source>
</evidence>
<dbReference type="RefSeq" id="WP_259540108.1">
    <property type="nucleotide sequence ID" value="NZ_JANLCJ010000005.1"/>
</dbReference>
<dbReference type="Gene3D" id="3.90.660.50">
    <property type="match status" value="1"/>
</dbReference>
<dbReference type="EMBL" id="JANLCJ010000005">
    <property type="protein sequence ID" value="MCS5735200.1"/>
    <property type="molecule type" value="Genomic_DNA"/>
</dbReference>
<dbReference type="InterPro" id="IPR036188">
    <property type="entry name" value="FAD/NAD-bd_sf"/>
</dbReference>
<dbReference type="Gene3D" id="3.40.50.720">
    <property type="entry name" value="NAD(P)-binding Rossmann-like Domain"/>
    <property type="match status" value="1"/>
</dbReference>
<accession>A0ABT2H5I6</accession>
<dbReference type="PRINTS" id="PR00419">
    <property type="entry name" value="ADXRDTASE"/>
</dbReference>
<dbReference type="Pfam" id="PF13450">
    <property type="entry name" value="NAD_binding_8"/>
    <property type="match status" value="1"/>
</dbReference>